<protein>
    <submittedName>
        <fullName evidence="2">Uncharacterized protein</fullName>
    </submittedName>
</protein>
<feature type="transmembrane region" description="Helical" evidence="1">
    <location>
        <begin position="29"/>
        <end position="48"/>
    </location>
</feature>
<keyword evidence="1" id="KW-0812">Transmembrane</keyword>
<evidence type="ECO:0000313" key="2">
    <source>
        <dbReference type="EMBL" id="KAJ7067694.1"/>
    </source>
</evidence>
<accession>A0AAD6TPK0</accession>
<name>A0AAD6TPK0_9AGAR</name>
<gene>
    <name evidence="2" type="ORF">B0H15DRAFT_872002</name>
</gene>
<organism evidence="2 3">
    <name type="scientific">Mycena belliarum</name>
    <dbReference type="NCBI Taxonomy" id="1033014"/>
    <lineage>
        <taxon>Eukaryota</taxon>
        <taxon>Fungi</taxon>
        <taxon>Dikarya</taxon>
        <taxon>Basidiomycota</taxon>
        <taxon>Agaricomycotina</taxon>
        <taxon>Agaricomycetes</taxon>
        <taxon>Agaricomycetidae</taxon>
        <taxon>Agaricales</taxon>
        <taxon>Marasmiineae</taxon>
        <taxon>Mycenaceae</taxon>
        <taxon>Mycena</taxon>
    </lineage>
</organism>
<keyword evidence="1" id="KW-0472">Membrane</keyword>
<evidence type="ECO:0000313" key="3">
    <source>
        <dbReference type="Proteomes" id="UP001222325"/>
    </source>
</evidence>
<comment type="caution">
    <text evidence="2">The sequence shown here is derived from an EMBL/GenBank/DDBJ whole genome shotgun (WGS) entry which is preliminary data.</text>
</comment>
<proteinExistence type="predicted"/>
<dbReference type="AlphaFoldDB" id="A0AAD6TPK0"/>
<evidence type="ECO:0000256" key="1">
    <source>
        <dbReference type="SAM" id="Phobius"/>
    </source>
</evidence>
<sequence length="355" mass="38300">MLRHIEYELLPTTGEAASPAVAPAPKRRIPLLCMAIGAAVLLIFIFAWPPSLNKKDALPQPRVYLRVGELGTDGFGSALQRFKQSIVLSGALDAPLVIAAQQSEHNYSTSLIYNTNSSVTLDVRNACRIREYIPYAARDRLVRGLCAGDPAANAEMQRIKVAMSGCTGIVDTDEDEITQDLNGCIMAWVRARLLSPVVPLAPPARPLTVGVHIRWGDTAGQFGAHFRGSMSTANIARVMHDVRASALSRAGGGVRLTIAMEHADPVVLARLNETDYVLLDSGDALADLHALSASDVLLLGESSYAVLAHLIAPPGLTIVELQGDFHKYENTSAFGREVVFMKDYTPEILRLPVGK</sequence>
<reference evidence="2" key="1">
    <citation type="submission" date="2023-03" db="EMBL/GenBank/DDBJ databases">
        <title>Massive genome expansion in bonnet fungi (Mycena s.s.) driven by repeated elements and novel gene families across ecological guilds.</title>
        <authorList>
            <consortium name="Lawrence Berkeley National Laboratory"/>
            <person name="Harder C.B."/>
            <person name="Miyauchi S."/>
            <person name="Viragh M."/>
            <person name="Kuo A."/>
            <person name="Thoen E."/>
            <person name="Andreopoulos B."/>
            <person name="Lu D."/>
            <person name="Skrede I."/>
            <person name="Drula E."/>
            <person name="Henrissat B."/>
            <person name="Morin E."/>
            <person name="Kohler A."/>
            <person name="Barry K."/>
            <person name="LaButti K."/>
            <person name="Morin E."/>
            <person name="Salamov A."/>
            <person name="Lipzen A."/>
            <person name="Mereny Z."/>
            <person name="Hegedus B."/>
            <person name="Baldrian P."/>
            <person name="Stursova M."/>
            <person name="Weitz H."/>
            <person name="Taylor A."/>
            <person name="Grigoriev I.V."/>
            <person name="Nagy L.G."/>
            <person name="Martin F."/>
            <person name="Kauserud H."/>
        </authorList>
    </citation>
    <scope>NUCLEOTIDE SEQUENCE</scope>
    <source>
        <strain evidence="2">CBHHK173m</strain>
    </source>
</reference>
<dbReference type="Proteomes" id="UP001222325">
    <property type="component" value="Unassembled WGS sequence"/>
</dbReference>
<keyword evidence="1" id="KW-1133">Transmembrane helix</keyword>
<dbReference type="EMBL" id="JARJCN010000154">
    <property type="protein sequence ID" value="KAJ7067694.1"/>
    <property type="molecule type" value="Genomic_DNA"/>
</dbReference>
<keyword evidence="3" id="KW-1185">Reference proteome</keyword>